<dbReference type="EMBL" id="CADCWJ010000760">
    <property type="protein sequence ID" value="CAA9581881.1"/>
    <property type="molecule type" value="Genomic_DNA"/>
</dbReference>
<sequence length="52" mass="5795">GSGIVPRSAHRSSQARRCVFCGARLAPIPVSSWWARCESRVYLGLDRHGDRL</sequence>
<protein>
    <submittedName>
        <fullName evidence="1">Uncharacterized protein</fullName>
    </submittedName>
</protein>
<evidence type="ECO:0000313" key="1">
    <source>
        <dbReference type="EMBL" id="CAA9581881.1"/>
    </source>
</evidence>
<feature type="non-terminal residue" evidence="1">
    <location>
        <position position="52"/>
    </location>
</feature>
<accession>A0A6J4VKB6</accession>
<gene>
    <name evidence="1" type="ORF">AVDCRST_MAG87-3465</name>
</gene>
<reference evidence="1" key="1">
    <citation type="submission" date="2020-02" db="EMBL/GenBank/DDBJ databases">
        <authorList>
            <person name="Meier V. D."/>
        </authorList>
    </citation>
    <scope>NUCLEOTIDE SEQUENCE</scope>
    <source>
        <strain evidence="1">AVDCRST_MAG87</strain>
    </source>
</reference>
<name>A0A6J4VKB6_9BACT</name>
<feature type="non-terminal residue" evidence="1">
    <location>
        <position position="1"/>
    </location>
</feature>
<proteinExistence type="predicted"/>
<dbReference type="AlphaFoldDB" id="A0A6J4VKB6"/>
<organism evidence="1">
    <name type="scientific">uncultured Thermomicrobiales bacterium</name>
    <dbReference type="NCBI Taxonomy" id="1645740"/>
    <lineage>
        <taxon>Bacteria</taxon>
        <taxon>Pseudomonadati</taxon>
        <taxon>Thermomicrobiota</taxon>
        <taxon>Thermomicrobia</taxon>
        <taxon>Thermomicrobiales</taxon>
        <taxon>environmental samples</taxon>
    </lineage>
</organism>